<dbReference type="EMBL" id="HBUF01582621">
    <property type="protein sequence ID" value="CAG6770707.1"/>
    <property type="molecule type" value="Transcribed_RNA"/>
</dbReference>
<proteinExistence type="predicted"/>
<accession>A0A8D9AU19</accession>
<reference evidence="1" key="1">
    <citation type="submission" date="2021-05" db="EMBL/GenBank/DDBJ databases">
        <authorList>
            <person name="Alioto T."/>
            <person name="Alioto T."/>
            <person name="Gomez Garrido J."/>
        </authorList>
    </citation>
    <scope>NUCLEOTIDE SEQUENCE</scope>
</reference>
<dbReference type="AlphaFoldDB" id="A0A8D9AU19"/>
<name>A0A8D9AU19_9HEMI</name>
<protein>
    <submittedName>
        <fullName evidence="1">Uncharacterized protein</fullName>
    </submittedName>
</protein>
<organism evidence="1">
    <name type="scientific">Cacopsylla melanoneura</name>
    <dbReference type="NCBI Taxonomy" id="428564"/>
    <lineage>
        <taxon>Eukaryota</taxon>
        <taxon>Metazoa</taxon>
        <taxon>Ecdysozoa</taxon>
        <taxon>Arthropoda</taxon>
        <taxon>Hexapoda</taxon>
        <taxon>Insecta</taxon>
        <taxon>Pterygota</taxon>
        <taxon>Neoptera</taxon>
        <taxon>Paraneoptera</taxon>
        <taxon>Hemiptera</taxon>
        <taxon>Sternorrhyncha</taxon>
        <taxon>Psylloidea</taxon>
        <taxon>Psyllidae</taxon>
        <taxon>Psyllinae</taxon>
        <taxon>Cacopsylla</taxon>
    </lineage>
</organism>
<evidence type="ECO:0000313" key="1">
    <source>
        <dbReference type="EMBL" id="CAG6770707.1"/>
    </source>
</evidence>
<sequence>MIMYDELNQHSLVILHEKKCCMIGWYLAFFFQTEQMECAIHILYTELPIYLHYTCIVSINPYINKIFTNIMVHNWNTEFNMTRNNSSLFSKICPDLFHDDKTLNTIHNLYCIRHTQEREEFSYCSYNMAMRFFKPFFH</sequence>